<dbReference type="RefSeq" id="WP_105061177.1">
    <property type="nucleotide sequence ID" value="NZ_MSCJ01000001.1"/>
</dbReference>
<protein>
    <submittedName>
        <fullName evidence="10">Rhomboid family intramembrane serine protease GlpG</fullName>
    </submittedName>
</protein>
<dbReference type="PANTHER" id="PTHR43066">
    <property type="entry name" value="RHOMBOID-RELATED PROTEIN"/>
    <property type="match status" value="1"/>
</dbReference>
<dbReference type="InterPro" id="IPR038236">
    <property type="entry name" value="GlpG_N_sf"/>
</dbReference>
<dbReference type="GO" id="GO:0016020">
    <property type="term" value="C:membrane"/>
    <property type="evidence" value="ECO:0007669"/>
    <property type="project" value="UniProtKB-SubCell"/>
</dbReference>
<dbReference type="Pfam" id="PF01694">
    <property type="entry name" value="Rhomboid"/>
    <property type="match status" value="1"/>
</dbReference>
<dbReference type="InterPro" id="IPR035952">
    <property type="entry name" value="Rhomboid-like_sf"/>
</dbReference>
<keyword evidence="5 7" id="KW-1133">Transmembrane helix</keyword>
<dbReference type="GO" id="GO:0006508">
    <property type="term" value="P:proteolysis"/>
    <property type="evidence" value="ECO:0007669"/>
    <property type="project" value="UniProtKB-KW"/>
</dbReference>
<feature type="domain" description="Peptidase S54 rhomboid" evidence="8">
    <location>
        <begin position="136"/>
        <end position="270"/>
    </location>
</feature>
<gene>
    <name evidence="10" type="ORF">BTO08_12805</name>
</gene>
<feature type="transmembrane region" description="Helical" evidence="7">
    <location>
        <begin position="138"/>
        <end position="163"/>
    </location>
</feature>
<keyword evidence="3" id="KW-0997">Cell inner membrane</keyword>
<feature type="transmembrane region" description="Helical" evidence="7">
    <location>
        <begin position="99"/>
        <end position="118"/>
    </location>
</feature>
<evidence type="ECO:0000256" key="5">
    <source>
        <dbReference type="ARBA" id="ARBA00022989"/>
    </source>
</evidence>
<keyword evidence="2" id="KW-1003">Cell membrane</keyword>
<dbReference type="OrthoDB" id="9778341at2"/>
<comment type="subcellular location">
    <subcellularLocation>
        <location evidence="1">Membrane</location>
        <topology evidence="1">Multi-pass membrane protein</topology>
    </subcellularLocation>
</comment>
<dbReference type="GO" id="GO:0004252">
    <property type="term" value="F:serine-type endopeptidase activity"/>
    <property type="evidence" value="ECO:0007669"/>
    <property type="project" value="InterPro"/>
</dbReference>
<evidence type="ECO:0000313" key="11">
    <source>
        <dbReference type="Proteomes" id="UP000238730"/>
    </source>
</evidence>
<feature type="transmembrane region" description="Helical" evidence="7">
    <location>
        <begin position="227"/>
        <end position="245"/>
    </location>
</feature>
<dbReference type="SUPFAM" id="SSF144091">
    <property type="entry name" value="Rhomboid-like"/>
    <property type="match status" value="1"/>
</dbReference>
<dbReference type="Gene3D" id="1.20.1540.10">
    <property type="entry name" value="Rhomboid-like"/>
    <property type="match status" value="1"/>
</dbReference>
<feature type="transmembrane region" description="Helical" evidence="7">
    <location>
        <begin position="175"/>
        <end position="194"/>
    </location>
</feature>
<evidence type="ECO:0000256" key="1">
    <source>
        <dbReference type="ARBA" id="ARBA00004141"/>
    </source>
</evidence>
<dbReference type="PANTHER" id="PTHR43066:SF26">
    <property type="entry name" value="RHOMBOID PROTEASE GLPG"/>
    <property type="match status" value="1"/>
</dbReference>
<keyword evidence="10" id="KW-0645">Protease</keyword>
<organism evidence="10 11">
    <name type="scientific">Photobacterium angustum</name>
    <dbReference type="NCBI Taxonomy" id="661"/>
    <lineage>
        <taxon>Bacteria</taxon>
        <taxon>Pseudomonadati</taxon>
        <taxon>Pseudomonadota</taxon>
        <taxon>Gammaproteobacteria</taxon>
        <taxon>Vibrionales</taxon>
        <taxon>Vibrionaceae</taxon>
        <taxon>Photobacterium</taxon>
    </lineage>
</organism>
<feature type="transmembrane region" description="Helical" evidence="7">
    <location>
        <begin position="251"/>
        <end position="270"/>
    </location>
</feature>
<dbReference type="NCBIfam" id="TIGR04239">
    <property type="entry name" value="rhombo_GlpG"/>
    <property type="match status" value="1"/>
</dbReference>
<evidence type="ECO:0000256" key="4">
    <source>
        <dbReference type="ARBA" id="ARBA00022692"/>
    </source>
</evidence>
<dbReference type="EMBL" id="MSCJ01000001">
    <property type="protein sequence ID" value="PQJ68189.1"/>
    <property type="molecule type" value="Genomic_DNA"/>
</dbReference>
<sequence length="281" mass="31986">MYRLAGFYNPRQAQAFIDYMAYRGIEISMAPEPEGKFALWLADEQYLVEAEAELNAFLLDPNNKKYQAASWQVAESRTAKFNYSNPSLINMVKAQAGPFTLLVMVASLVIYGLWLLGFEQVLFEWLHFPFMNGDQWELWRYFSHALLHFSPIHVIFNCLWWWLLGGQIERHSGSAKLVQIFLLSSLVSGFGQFWLDGPNFGGLSGVVYALLGYIWWMGWLAPQRGLVIARSYVVFMLVWLVIGFAEPMGMSIANMAHLFGLISGCVIALFDAKVNPSKRAQ</sequence>
<dbReference type="AlphaFoldDB" id="A0A2S7W1G8"/>
<keyword evidence="10" id="KW-0378">Hydrolase</keyword>
<evidence type="ECO:0000256" key="6">
    <source>
        <dbReference type="ARBA" id="ARBA00023136"/>
    </source>
</evidence>
<reference evidence="10 11" key="1">
    <citation type="submission" date="2016-12" db="EMBL/GenBank/DDBJ databases">
        <title>Diversity of luminous bacteria.</title>
        <authorList>
            <person name="Yoshizawa S."/>
            <person name="Kogure K."/>
        </authorList>
    </citation>
    <scope>NUCLEOTIDE SEQUENCE [LARGE SCALE GENOMIC DNA]</scope>
    <source>
        <strain evidence="10 11">LC1-200</strain>
    </source>
</reference>
<dbReference type="Proteomes" id="UP000238730">
    <property type="component" value="Unassembled WGS sequence"/>
</dbReference>
<dbReference type="Pfam" id="PF12122">
    <property type="entry name" value="Rhomboid_N"/>
    <property type="match status" value="1"/>
</dbReference>
<keyword evidence="4 7" id="KW-0812">Transmembrane</keyword>
<evidence type="ECO:0000313" key="10">
    <source>
        <dbReference type="EMBL" id="PQJ68189.1"/>
    </source>
</evidence>
<evidence type="ECO:0000259" key="9">
    <source>
        <dbReference type="Pfam" id="PF12122"/>
    </source>
</evidence>
<evidence type="ECO:0000256" key="7">
    <source>
        <dbReference type="SAM" id="Phobius"/>
    </source>
</evidence>
<dbReference type="Gene3D" id="3.30.70.2350">
    <property type="match status" value="1"/>
</dbReference>
<dbReference type="InterPro" id="IPR022732">
    <property type="entry name" value="Peptidase_S54_GlpG_N"/>
</dbReference>
<evidence type="ECO:0000256" key="2">
    <source>
        <dbReference type="ARBA" id="ARBA00022475"/>
    </source>
</evidence>
<evidence type="ECO:0000256" key="3">
    <source>
        <dbReference type="ARBA" id="ARBA00022519"/>
    </source>
</evidence>
<dbReference type="InterPro" id="IPR023662">
    <property type="entry name" value="Rhomboid_protease_GlpG"/>
</dbReference>
<comment type="caution">
    <text evidence="10">The sequence shown here is derived from an EMBL/GenBank/DDBJ whole genome shotgun (WGS) entry which is preliminary data.</text>
</comment>
<feature type="domain" description="Peptidase S54 GlpG peptidase N-terminal" evidence="9">
    <location>
        <begin position="1"/>
        <end position="86"/>
    </location>
</feature>
<evidence type="ECO:0000259" key="8">
    <source>
        <dbReference type="Pfam" id="PF01694"/>
    </source>
</evidence>
<keyword evidence="6 7" id="KW-0472">Membrane</keyword>
<name>A0A2S7W1G8_PHOAN</name>
<feature type="transmembrane region" description="Helical" evidence="7">
    <location>
        <begin position="200"/>
        <end position="220"/>
    </location>
</feature>
<proteinExistence type="predicted"/>
<accession>A0A2S7W1G8</accession>
<dbReference type="InterPro" id="IPR022764">
    <property type="entry name" value="Peptidase_S54_rhomboid_dom"/>
</dbReference>